<reference evidence="2 3" key="2">
    <citation type="journal article" date="2017" name="Nat. Microbiol.">
        <title>Natural product diversity associated with the nematode symbionts Photorhabdus and Xenorhabdus.</title>
        <authorList>
            <person name="Tobias N.J."/>
            <person name="Wolff H."/>
            <person name="Djahanschiri B."/>
            <person name="Grundmann F."/>
            <person name="Kronenwerth M."/>
            <person name="Shi Y.M."/>
            <person name="Simonyi S."/>
            <person name="Grun P."/>
            <person name="Shapiro-Ilan D."/>
            <person name="Pidot S.J."/>
            <person name="Stinear T.P."/>
            <person name="Ebersberger I."/>
            <person name="Bode H.B."/>
        </authorList>
    </citation>
    <scope>NUCLEOTIDE SEQUENCE [LARGE SCALE GENOMIC DNA]</scope>
    <source>
        <strain evidence="2 3">DSM 17903</strain>
    </source>
</reference>
<dbReference type="EMBL" id="KX517800">
    <property type="protein sequence ID" value="ARD69797.1"/>
    <property type="molecule type" value="Genomic_DNA"/>
</dbReference>
<sequence length="99" mass="11042">MVFLKILLMYLTAGENMAYQVLTTTAASITDLKRNPMGTLEEGEGGAVAILNRNEPAFYCVPPELYAYYLELAEDAELNLIADKRLEDPEFVSVSFDDL</sequence>
<protein>
    <submittedName>
        <fullName evidence="2">Plasmid stabilization protein</fullName>
    </submittedName>
    <submittedName>
        <fullName evidence="1">Primosomal protein DnaI</fullName>
    </submittedName>
</protein>
<geneLocation type="plasmid" evidence="1">
    <name>unnamed3</name>
</geneLocation>
<proteinExistence type="predicted"/>
<name>A0A1V0M4K1_XENHO</name>
<keyword evidence="1" id="KW-0614">Plasmid</keyword>
<gene>
    <name evidence="2" type="ORF">Xhom_04766</name>
</gene>
<evidence type="ECO:0000313" key="1">
    <source>
        <dbReference type="EMBL" id="ARD69797.1"/>
    </source>
</evidence>
<dbReference type="EMBL" id="NJAI01000012">
    <property type="protein sequence ID" value="PHM51927.1"/>
    <property type="molecule type" value="Genomic_DNA"/>
</dbReference>
<dbReference type="Proteomes" id="UP000225433">
    <property type="component" value="Unassembled WGS sequence"/>
</dbReference>
<evidence type="ECO:0000313" key="3">
    <source>
        <dbReference type="Proteomes" id="UP000225433"/>
    </source>
</evidence>
<reference evidence="1" key="1">
    <citation type="journal article" date="2017" name="J. Invertebr. Pathol.">
        <title>Identification and bacterial characteristics of Xenorhabdus hominickii ANU101 from an entomopathogenic nematode, Steinernema monticolum.</title>
        <authorList>
            <person name="Park Y."/>
            <person name="Kang S."/>
            <person name="Sadekuzzaman M."/>
            <person name="Kim H."/>
            <person name="Jung J.K."/>
            <person name="Kim Y."/>
        </authorList>
    </citation>
    <scope>NUCLEOTIDE SEQUENCE</scope>
    <source>
        <strain evidence="1">ANU101</strain>
        <plasmid evidence="1">unnamed3</plasmid>
    </source>
</reference>
<dbReference type="AlphaFoldDB" id="A0A1V0M4K1"/>
<evidence type="ECO:0000313" key="2">
    <source>
        <dbReference type="EMBL" id="PHM51927.1"/>
    </source>
</evidence>
<organism evidence="1">
    <name type="scientific">Xenorhabdus hominickii</name>
    <dbReference type="NCBI Taxonomy" id="351679"/>
    <lineage>
        <taxon>Bacteria</taxon>
        <taxon>Pseudomonadati</taxon>
        <taxon>Pseudomonadota</taxon>
        <taxon>Gammaproteobacteria</taxon>
        <taxon>Enterobacterales</taxon>
        <taxon>Morganellaceae</taxon>
        <taxon>Xenorhabdus</taxon>
    </lineage>
</organism>
<accession>A0A1V0M4K1</accession>